<sequence length="315" mass="35904">MTPLPTHRVSKIDTAGDTQLSQLAEMDPAERRRIQNRINQRASRQRRALKAGKGAANQQSRWVIYTGEAQKPAETEPVVSRPVLQLESPPPTPPEEISLIDKDGRISFEAIKHWDTRKVDLVSQLERRVAWATAMKLDYIHLLAPVTHLNVISALLNNASIMGMSFELLEEDVASLFNIAGPMDLVLPPSLQPSSTQKKIIHHPWIDLIPMASFRDMLLKNMDRYDEDKFCGDLHGQIGVTDGIGLIVWGESWDPNAYEISESVFRKWYWILKECPEILKTTNYWRRVRGEKPLRFDQATSTCSTGFVHPEEIQE</sequence>
<dbReference type="PANTHER" id="PTHR38116">
    <property type="entry name" value="CHROMOSOME 7, WHOLE GENOME SHOTGUN SEQUENCE"/>
    <property type="match status" value="1"/>
</dbReference>
<dbReference type="AlphaFoldDB" id="A0AAD6N104"/>
<evidence type="ECO:0000256" key="1">
    <source>
        <dbReference type="SAM" id="MobiDB-lite"/>
    </source>
</evidence>
<evidence type="ECO:0000313" key="3">
    <source>
        <dbReference type="Proteomes" id="UP001215712"/>
    </source>
</evidence>
<accession>A0AAD6N104</accession>
<dbReference type="CDD" id="cd14688">
    <property type="entry name" value="bZIP_YAP"/>
    <property type="match status" value="1"/>
</dbReference>
<evidence type="ECO:0008006" key="4">
    <source>
        <dbReference type="Google" id="ProtNLM"/>
    </source>
</evidence>
<evidence type="ECO:0000313" key="2">
    <source>
        <dbReference type="EMBL" id="KAJ5740592.1"/>
    </source>
</evidence>
<dbReference type="Proteomes" id="UP001215712">
    <property type="component" value="Unassembled WGS sequence"/>
</dbReference>
<gene>
    <name evidence="2" type="ORF">N7493_000464</name>
</gene>
<organism evidence="2 3">
    <name type="scientific">Penicillium malachiteum</name>
    <dbReference type="NCBI Taxonomy" id="1324776"/>
    <lineage>
        <taxon>Eukaryota</taxon>
        <taxon>Fungi</taxon>
        <taxon>Dikarya</taxon>
        <taxon>Ascomycota</taxon>
        <taxon>Pezizomycotina</taxon>
        <taxon>Eurotiomycetes</taxon>
        <taxon>Eurotiomycetidae</taxon>
        <taxon>Eurotiales</taxon>
        <taxon>Aspergillaceae</taxon>
        <taxon>Penicillium</taxon>
    </lineage>
</organism>
<reference evidence="2" key="1">
    <citation type="journal article" date="2023" name="IMA Fungus">
        <title>Comparative genomic study of the Penicillium genus elucidates a diverse pangenome and 15 lateral gene transfer events.</title>
        <authorList>
            <person name="Petersen C."/>
            <person name="Sorensen T."/>
            <person name="Nielsen M.R."/>
            <person name="Sondergaard T.E."/>
            <person name="Sorensen J.L."/>
            <person name="Fitzpatrick D.A."/>
            <person name="Frisvad J.C."/>
            <person name="Nielsen K.L."/>
        </authorList>
    </citation>
    <scope>NUCLEOTIDE SEQUENCE</scope>
    <source>
        <strain evidence="2">IBT 17514</strain>
    </source>
</reference>
<dbReference type="Pfam" id="PF11905">
    <property type="entry name" value="DUF3425"/>
    <property type="match status" value="1"/>
</dbReference>
<feature type="region of interest" description="Disordered" evidence="1">
    <location>
        <begin position="1"/>
        <end position="55"/>
    </location>
</feature>
<name>A0AAD6N104_9EURO</name>
<comment type="caution">
    <text evidence="2">The sequence shown here is derived from an EMBL/GenBank/DDBJ whole genome shotgun (WGS) entry which is preliminary data.</text>
</comment>
<dbReference type="InterPro" id="IPR021833">
    <property type="entry name" value="DUF3425"/>
</dbReference>
<proteinExistence type="predicted"/>
<reference evidence="2" key="2">
    <citation type="submission" date="2023-01" db="EMBL/GenBank/DDBJ databases">
        <authorList>
            <person name="Petersen C."/>
        </authorList>
    </citation>
    <scope>NUCLEOTIDE SEQUENCE</scope>
    <source>
        <strain evidence="2">IBT 17514</strain>
    </source>
</reference>
<protein>
    <recommendedName>
        <fullName evidence="4">BZIP domain-containing protein</fullName>
    </recommendedName>
</protein>
<dbReference type="EMBL" id="JAQJAN010000001">
    <property type="protein sequence ID" value="KAJ5740592.1"/>
    <property type="molecule type" value="Genomic_DNA"/>
</dbReference>
<keyword evidence="3" id="KW-1185">Reference proteome</keyword>
<dbReference type="PANTHER" id="PTHR38116:SF1">
    <property type="entry name" value="BZIP DOMAIN-CONTAINING PROTEIN"/>
    <property type="match status" value="1"/>
</dbReference>